<evidence type="ECO:0000259" key="8">
    <source>
        <dbReference type="PROSITE" id="PS50110"/>
    </source>
</evidence>
<dbReference type="SMART" id="SM00448">
    <property type="entry name" value="REC"/>
    <property type="match status" value="1"/>
</dbReference>
<gene>
    <name evidence="11" type="ORF">LCGC14_1075440</name>
</gene>
<dbReference type="Gene3D" id="3.30.450.20">
    <property type="entry name" value="PAS domain"/>
    <property type="match status" value="2"/>
</dbReference>
<dbReference type="InterPro" id="IPR001789">
    <property type="entry name" value="Sig_transdc_resp-reg_receiver"/>
</dbReference>
<dbReference type="InterPro" id="IPR035965">
    <property type="entry name" value="PAS-like_dom_sf"/>
</dbReference>
<dbReference type="SUPFAM" id="SSF47384">
    <property type="entry name" value="Homodimeric domain of signal transducing histidine kinase"/>
    <property type="match status" value="1"/>
</dbReference>
<name>A0A0F9QMN1_9ZZZZ</name>
<comment type="catalytic activity">
    <reaction evidence="1">
        <text>ATP + protein L-histidine = ADP + protein N-phospho-L-histidine.</text>
        <dbReference type="EC" id="2.7.13.3"/>
    </reaction>
</comment>
<dbReference type="InterPro" id="IPR013656">
    <property type="entry name" value="PAS_4"/>
</dbReference>
<evidence type="ECO:0000259" key="9">
    <source>
        <dbReference type="PROSITE" id="PS50112"/>
    </source>
</evidence>
<dbReference type="InterPro" id="IPR001610">
    <property type="entry name" value="PAC"/>
</dbReference>
<dbReference type="InterPro" id="IPR036890">
    <property type="entry name" value="HATPase_C_sf"/>
</dbReference>
<comment type="caution">
    <text evidence="11">The sequence shown here is derived from an EMBL/GenBank/DDBJ whole genome shotgun (WGS) entry which is preliminary data.</text>
</comment>
<dbReference type="SUPFAM" id="SSF52172">
    <property type="entry name" value="CheY-like"/>
    <property type="match status" value="1"/>
</dbReference>
<dbReference type="NCBIfam" id="TIGR00229">
    <property type="entry name" value="sensory_box"/>
    <property type="match status" value="2"/>
</dbReference>
<keyword evidence="5" id="KW-0418">Kinase</keyword>
<reference evidence="11" key="1">
    <citation type="journal article" date="2015" name="Nature">
        <title>Complex archaea that bridge the gap between prokaryotes and eukaryotes.</title>
        <authorList>
            <person name="Spang A."/>
            <person name="Saw J.H."/>
            <person name="Jorgensen S.L."/>
            <person name="Zaremba-Niedzwiedzka K."/>
            <person name="Martijn J."/>
            <person name="Lind A.E."/>
            <person name="van Eijk R."/>
            <person name="Schleper C."/>
            <person name="Guy L."/>
            <person name="Ettema T.J."/>
        </authorList>
    </citation>
    <scope>NUCLEOTIDE SEQUENCE</scope>
</reference>
<dbReference type="SMART" id="SM00086">
    <property type="entry name" value="PAC"/>
    <property type="match status" value="1"/>
</dbReference>
<dbReference type="PROSITE" id="PS50112">
    <property type="entry name" value="PAS"/>
    <property type="match status" value="1"/>
</dbReference>
<dbReference type="InterPro" id="IPR003661">
    <property type="entry name" value="HisK_dim/P_dom"/>
</dbReference>
<dbReference type="EC" id="2.7.13.3" evidence="2"/>
<dbReference type="CDD" id="cd00082">
    <property type="entry name" value="HisKA"/>
    <property type="match status" value="1"/>
</dbReference>
<keyword evidence="3" id="KW-0597">Phosphoprotein</keyword>
<dbReference type="InterPro" id="IPR003594">
    <property type="entry name" value="HATPase_dom"/>
</dbReference>
<dbReference type="AlphaFoldDB" id="A0A0F9QMN1"/>
<dbReference type="PROSITE" id="PS50113">
    <property type="entry name" value="PAC"/>
    <property type="match status" value="1"/>
</dbReference>
<feature type="domain" description="PAS" evidence="9">
    <location>
        <begin position="291"/>
        <end position="362"/>
    </location>
</feature>
<dbReference type="GO" id="GO:0009927">
    <property type="term" value="F:histidine phosphotransfer kinase activity"/>
    <property type="evidence" value="ECO:0007669"/>
    <property type="project" value="TreeGrafter"/>
</dbReference>
<dbReference type="InterPro" id="IPR000014">
    <property type="entry name" value="PAS"/>
</dbReference>
<evidence type="ECO:0000256" key="4">
    <source>
        <dbReference type="ARBA" id="ARBA00022679"/>
    </source>
</evidence>
<dbReference type="Gene3D" id="3.40.50.2300">
    <property type="match status" value="1"/>
</dbReference>
<dbReference type="CDD" id="cd00130">
    <property type="entry name" value="PAS"/>
    <property type="match status" value="1"/>
</dbReference>
<proteinExistence type="predicted"/>
<dbReference type="InterPro" id="IPR005467">
    <property type="entry name" value="His_kinase_dom"/>
</dbReference>
<dbReference type="PRINTS" id="PR00344">
    <property type="entry name" value="BCTRLSENSOR"/>
</dbReference>
<dbReference type="Pfam" id="PF13188">
    <property type="entry name" value="PAS_8"/>
    <property type="match status" value="1"/>
</dbReference>
<dbReference type="InterPro" id="IPR036097">
    <property type="entry name" value="HisK_dim/P_sf"/>
</dbReference>
<dbReference type="FunFam" id="3.30.565.10:FF:000006">
    <property type="entry name" value="Sensor histidine kinase WalK"/>
    <property type="match status" value="1"/>
</dbReference>
<accession>A0A0F9QMN1</accession>
<organism evidence="11">
    <name type="scientific">marine sediment metagenome</name>
    <dbReference type="NCBI Taxonomy" id="412755"/>
    <lineage>
        <taxon>unclassified sequences</taxon>
        <taxon>metagenomes</taxon>
        <taxon>ecological metagenomes</taxon>
    </lineage>
</organism>
<dbReference type="Pfam" id="PF00072">
    <property type="entry name" value="Response_reg"/>
    <property type="match status" value="1"/>
</dbReference>
<feature type="coiled-coil region" evidence="6">
    <location>
        <begin position="410"/>
        <end position="437"/>
    </location>
</feature>
<evidence type="ECO:0000256" key="5">
    <source>
        <dbReference type="ARBA" id="ARBA00022777"/>
    </source>
</evidence>
<dbReference type="PROSITE" id="PS50110">
    <property type="entry name" value="RESPONSE_REGULATORY"/>
    <property type="match status" value="1"/>
</dbReference>
<evidence type="ECO:0000256" key="2">
    <source>
        <dbReference type="ARBA" id="ARBA00012438"/>
    </source>
</evidence>
<dbReference type="SMART" id="SM00387">
    <property type="entry name" value="HATPase_c"/>
    <property type="match status" value="1"/>
</dbReference>
<dbReference type="InterPro" id="IPR004358">
    <property type="entry name" value="Sig_transdc_His_kin-like_C"/>
</dbReference>
<keyword evidence="4" id="KW-0808">Transferase</keyword>
<dbReference type="Pfam" id="PF02518">
    <property type="entry name" value="HATPase_c"/>
    <property type="match status" value="1"/>
</dbReference>
<evidence type="ECO:0000259" key="7">
    <source>
        <dbReference type="PROSITE" id="PS50109"/>
    </source>
</evidence>
<dbReference type="GO" id="GO:0005886">
    <property type="term" value="C:plasma membrane"/>
    <property type="evidence" value="ECO:0007669"/>
    <property type="project" value="TreeGrafter"/>
</dbReference>
<evidence type="ECO:0000313" key="11">
    <source>
        <dbReference type="EMBL" id="KKN06613.1"/>
    </source>
</evidence>
<dbReference type="Pfam" id="PF00512">
    <property type="entry name" value="HisKA"/>
    <property type="match status" value="1"/>
</dbReference>
<feature type="domain" description="Response regulatory" evidence="8">
    <location>
        <begin position="29"/>
        <end position="143"/>
    </location>
</feature>
<dbReference type="Gene3D" id="3.30.565.10">
    <property type="entry name" value="Histidine kinase-like ATPase, C-terminal domain"/>
    <property type="match status" value="1"/>
</dbReference>
<dbReference type="EMBL" id="LAZR01004668">
    <property type="protein sequence ID" value="KKN06613.1"/>
    <property type="molecule type" value="Genomic_DNA"/>
</dbReference>
<dbReference type="SMART" id="SM00091">
    <property type="entry name" value="PAS"/>
    <property type="match status" value="1"/>
</dbReference>
<evidence type="ECO:0000256" key="6">
    <source>
        <dbReference type="SAM" id="Coils"/>
    </source>
</evidence>
<dbReference type="InterPro" id="IPR000700">
    <property type="entry name" value="PAS-assoc_C"/>
</dbReference>
<dbReference type="SUPFAM" id="SSF55874">
    <property type="entry name" value="ATPase domain of HSP90 chaperone/DNA topoisomerase II/histidine kinase"/>
    <property type="match status" value="1"/>
</dbReference>
<feature type="domain" description="PAC" evidence="10">
    <location>
        <begin position="367"/>
        <end position="419"/>
    </location>
</feature>
<protein>
    <recommendedName>
        <fullName evidence="2">histidine kinase</fullName>
        <ecNumber evidence="2">2.7.13.3</ecNumber>
    </recommendedName>
</protein>
<dbReference type="SUPFAM" id="SSF55785">
    <property type="entry name" value="PYP-like sensor domain (PAS domain)"/>
    <property type="match status" value="2"/>
</dbReference>
<sequence>MELFECINGRRLVFLDVVDRVNHLKPKKSILIVDDDKSSRITLNLIFEKKGFQVGLSETGMDALKEIERKFYNIVLLDNKLPDIDGINLIKPIKEKNFDIEILMMTGFASIESTIHALNEGTSGYITKPLNMEEVFTVVGKLLEKQQLLFEKKAVEKKLKKSEFRYRSLFDNMLEGFALCKIIVDENNNPVDFLYLEINEAFERLTGLEKNKTIGTRVSELIPNIKDSEPNLFEIYGKVALTGETTKFEIFFEPLKIWLLISVYSIKKGYFVTVFDNITERKKAEEVIKKERERAESYLDLAGVIIIALNQKGIITLLNKKGHEILGYEVGELIGKNWFDECLPARTKHEIFENFTNLISGDTESVEYFEIIVKTKDGKEKLIAWYNTLLYDDKGKIIGTLSSGEDITKRKETENLIKEEIKKLKELDQIKNDLTRRVSHELNTPLISIYSAASLLLDVYRDDLSTKTLKIIEMIKDGGERLKRLASSLVDIYDLESNKINLDLKMLNITEILEFCIKELQPLIIKRQHELEMDLSQEVYLKVDDIRIKQAILNLLENAIKYTPPKGKIYIKLHEFDKHVEIIIKDIGVGFTEQEKGKIFKKFGKIERHGKGMFVDTEGPGLGLYISREIVRLHDGEIFLKSEGRNKGSIFIMQIPKKTELTVKLI</sequence>
<dbReference type="PROSITE" id="PS50109">
    <property type="entry name" value="HIS_KIN"/>
    <property type="match status" value="1"/>
</dbReference>
<evidence type="ECO:0000259" key="10">
    <source>
        <dbReference type="PROSITE" id="PS50113"/>
    </source>
</evidence>
<feature type="domain" description="Histidine kinase" evidence="7">
    <location>
        <begin position="437"/>
        <end position="659"/>
    </location>
</feature>
<dbReference type="SMART" id="SM00388">
    <property type="entry name" value="HisKA"/>
    <property type="match status" value="1"/>
</dbReference>
<dbReference type="InterPro" id="IPR011006">
    <property type="entry name" value="CheY-like_superfamily"/>
</dbReference>
<dbReference type="PANTHER" id="PTHR43047:SF72">
    <property type="entry name" value="OSMOSENSING HISTIDINE PROTEIN KINASE SLN1"/>
    <property type="match status" value="1"/>
</dbReference>
<evidence type="ECO:0000256" key="3">
    <source>
        <dbReference type="ARBA" id="ARBA00022553"/>
    </source>
</evidence>
<dbReference type="Gene3D" id="1.10.287.130">
    <property type="match status" value="1"/>
</dbReference>
<keyword evidence="6" id="KW-0175">Coiled coil</keyword>
<dbReference type="Pfam" id="PF08448">
    <property type="entry name" value="PAS_4"/>
    <property type="match status" value="1"/>
</dbReference>
<evidence type="ECO:0000256" key="1">
    <source>
        <dbReference type="ARBA" id="ARBA00000085"/>
    </source>
</evidence>
<dbReference type="GO" id="GO:0000155">
    <property type="term" value="F:phosphorelay sensor kinase activity"/>
    <property type="evidence" value="ECO:0007669"/>
    <property type="project" value="InterPro"/>
</dbReference>
<dbReference type="PANTHER" id="PTHR43047">
    <property type="entry name" value="TWO-COMPONENT HISTIDINE PROTEIN KINASE"/>
    <property type="match status" value="1"/>
</dbReference>